<feature type="transmembrane region" description="Helical" evidence="1">
    <location>
        <begin position="159"/>
        <end position="180"/>
    </location>
</feature>
<dbReference type="EMBL" id="VJZR01000008">
    <property type="protein sequence ID" value="TRX20782.1"/>
    <property type="molecule type" value="Genomic_DNA"/>
</dbReference>
<feature type="transmembrane region" description="Helical" evidence="1">
    <location>
        <begin position="39"/>
        <end position="61"/>
    </location>
</feature>
<accession>A0A553CJV6</accession>
<evidence type="ECO:0000313" key="2">
    <source>
        <dbReference type="EMBL" id="TRX20782.1"/>
    </source>
</evidence>
<keyword evidence="3" id="KW-1185">Reference proteome</keyword>
<keyword evidence="1" id="KW-1133">Transmembrane helix</keyword>
<feature type="transmembrane region" description="Helical" evidence="1">
    <location>
        <begin position="129"/>
        <end position="152"/>
    </location>
</feature>
<evidence type="ECO:0000313" key="3">
    <source>
        <dbReference type="Proteomes" id="UP000318585"/>
    </source>
</evidence>
<feature type="transmembrane region" description="Helical" evidence="1">
    <location>
        <begin position="232"/>
        <end position="252"/>
    </location>
</feature>
<reference evidence="2 3" key="1">
    <citation type="submission" date="2019-07" db="EMBL/GenBank/DDBJ databases">
        <title>Novel species of Flavobacterium.</title>
        <authorList>
            <person name="Liu Q."/>
            <person name="Xin Y.-H."/>
        </authorList>
    </citation>
    <scope>NUCLEOTIDE SEQUENCE [LARGE SCALE GENOMIC DNA]</scope>
    <source>
        <strain evidence="2 3">LB3P56</strain>
    </source>
</reference>
<feature type="transmembrane region" description="Helical" evidence="1">
    <location>
        <begin position="12"/>
        <end position="33"/>
    </location>
</feature>
<name>A0A553CJV6_9FLAO</name>
<proteinExistence type="predicted"/>
<comment type="caution">
    <text evidence="2">The sequence shown here is derived from an EMBL/GenBank/DDBJ whole genome shotgun (WGS) entry which is preliminary data.</text>
</comment>
<feature type="transmembrane region" description="Helical" evidence="1">
    <location>
        <begin position="82"/>
        <end position="100"/>
    </location>
</feature>
<organism evidence="2 3">
    <name type="scientific">Flavobacterium franklandianum</name>
    <dbReference type="NCBI Taxonomy" id="2594430"/>
    <lineage>
        <taxon>Bacteria</taxon>
        <taxon>Pseudomonadati</taxon>
        <taxon>Bacteroidota</taxon>
        <taxon>Flavobacteriia</taxon>
        <taxon>Flavobacteriales</taxon>
        <taxon>Flavobacteriaceae</taxon>
        <taxon>Flavobacterium</taxon>
    </lineage>
</organism>
<sequence length="254" mass="28834">MTNLVFDKKNLFARKIVTTLISGLTISALILVIGNGGNIIWFPPVVVFPLVALILLTSLVFPIIWQKLENKQKIDSNKTFGLLYSLVRFVIAINLISFGWKKIFGLQFLVPSEIAILPMNQQSGEWLTWFYFGYSDTFGVIIASIQIFGSILLLYRKTVLVGSLTLFSLMLNLTLINIFYKMNLGALLQSVILTFGLLFLILSDYKKLKQFLYSSDTIFPSLQFQNIIIKNVIRVSVLIVSLIFTIYLKTLLSR</sequence>
<dbReference type="OrthoDB" id="654744at2"/>
<keyword evidence="1" id="KW-0472">Membrane</keyword>
<protein>
    <submittedName>
        <fullName evidence="2">Uncharacterized protein</fullName>
    </submittedName>
</protein>
<dbReference type="Proteomes" id="UP000318585">
    <property type="component" value="Unassembled WGS sequence"/>
</dbReference>
<dbReference type="RefSeq" id="WP_144071604.1">
    <property type="nucleotide sequence ID" value="NZ_VJZR01000008.1"/>
</dbReference>
<feature type="transmembrane region" description="Helical" evidence="1">
    <location>
        <begin position="186"/>
        <end position="205"/>
    </location>
</feature>
<gene>
    <name evidence="2" type="ORF">FNW17_10415</name>
</gene>
<evidence type="ECO:0000256" key="1">
    <source>
        <dbReference type="SAM" id="Phobius"/>
    </source>
</evidence>
<keyword evidence="1" id="KW-0812">Transmembrane</keyword>
<dbReference type="AlphaFoldDB" id="A0A553CJV6"/>